<reference evidence="1 2" key="2">
    <citation type="submission" date="2016-08" db="EMBL/GenBank/DDBJ databases">
        <title>Pervasive Adenine N6-methylation of Active Genes in Fungi.</title>
        <authorList>
            <consortium name="DOE Joint Genome Institute"/>
            <person name="Mondo S.J."/>
            <person name="Dannebaum R.O."/>
            <person name="Kuo R.C."/>
            <person name="Labutti K."/>
            <person name="Haridas S."/>
            <person name="Kuo A."/>
            <person name="Salamov A."/>
            <person name="Ahrendt S.R."/>
            <person name="Lipzen A."/>
            <person name="Sullivan W."/>
            <person name="Andreopoulos W.B."/>
            <person name="Clum A."/>
            <person name="Lindquist E."/>
            <person name="Daum C."/>
            <person name="Ramamoorthy G.K."/>
            <person name="Gryganskyi A."/>
            <person name="Culley D."/>
            <person name="Magnuson J.K."/>
            <person name="James T.Y."/>
            <person name="O'Malley M.A."/>
            <person name="Stajich J.E."/>
            <person name="Spatafora J.W."/>
            <person name="Visel A."/>
            <person name="Grigoriev I.V."/>
        </authorList>
    </citation>
    <scope>NUCLEOTIDE SEQUENCE [LARGE SCALE GENOMIC DNA]</scope>
    <source>
        <strain evidence="1 2">S4</strain>
    </source>
</reference>
<dbReference type="AlphaFoldDB" id="A0A1Y1WUH5"/>
<proteinExistence type="predicted"/>
<gene>
    <name evidence="1" type="ORF">BCR32DRAFT_283408</name>
</gene>
<protein>
    <submittedName>
        <fullName evidence="1">Uncharacterized protein</fullName>
    </submittedName>
</protein>
<accession>A0A1Y1WUH5</accession>
<dbReference type="Proteomes" id="UP000193944">
    <property type="component" value="Unassembled WGS sequence"/>
</dbReference>
<dbReference type="EMBL" id="MCFG01000259">
    <property type="protein sequence ID" value="ORX77200.1"/>
    <property type="molecule type" value="Genomic_DNA"/>
</dbReference>
<sequence>MSDTKAITFNRLPILGKPRVEFEDWKFSYERWCSSNKVTEDEKLECLISITDCNNANDLVKFTHNDWLISWFVKKKSGRVMDQNITNK</sequence>
<reference evidence="1 2" key="1">
    <citation type="submission" date="2016-08" db="EMBL/GenBank/DDBJ databases">
        <title>A Parts List for Fungal Cellulosomes Revealed by Comparative Genomics.</title>
        <authorList>
            <consortium name="DOE Joint Genome Institute"/>
            <person name="Haitjema C.H."/>
            <person name="Gilmore S.P."/>
            <person name="Henske J.K."/>
            <person name="Solomon K.V."/>
            <person name="De Groot R."/>
            <person name="Kuo A."/>
            <person name="Mondo S.J."/>
            <person name="Salamov A.A."/>
            <person name="Labutti K."/>
            <person name="Zhao Z."/>
            <person name="Chiniquy J."/>
            <person name="Barry K."/>
            <person name="Brewer H.M."/>
            <person name="Purvine S.O."/>
            <person name="Wright A.T."/>
            <person name="Boxma B."/>
            <person name="Van Alen T."/>
            <person name="Hackstein J.H."/>
            <person name="Baker S.E."/>
            <person name="Grigoriev I.V."/>
            <person name="O'Malley M.A."/>
        </authorList>
    </citation>
    <scope>NUCLEOTIDE SEQUENCE [LARGE SCALE GENOMIC DNA]</scope>
    <source>
        <strain evidence="1 2">S4</strain>
    </source>
</reference>
<keyword evidence="2" id="KW-1185">Reference proteome</keyword>
<evidence type="ECO:0000313" key="1">
    <source>
        <dbReference type="EMBL" id="ORX77200.1"/>
    </source>
</evidence>
<name>A0A1Y1WUH5_9FUNG</name>
<comment type="caution">
    <text evidence="1">The sequence shown here is derived from an EMBL/GenBank/DDBJ whole genome shotgun (WGS) entry which is preliminary data.</text>
</comment>
<evidence type="ECO:0000313" key="2">
    <source>
        <dbReference type="Proteomes" id="UP000193944"/>
    </source>
</evidence>
<organism evidence="1 2">
    <name type="scientific">Anaeromyces robustus</name>
    <dbReference type="NCBI Taxonomy" id="1754192"/>
    <lineage>
        <taxon>Eukaryota</taxon>
        <taxon>Fungi</taxon>
        <taxon>Fungi incertae sedis</taxon>
        <taxon>Chytridiomycota</taxon>
        <taxon>Chytridiomycota incertae sedis</taxon>
        <taxon>Neocallimastigomycetes</taxon>
        <taxon>Neocallimastigales</taxon>
        <taxon>Neocallimastigaceae</taxon>
        <taxon>Anaeromyces</taxon>
    </lineage>
</organism>